<accession>A0ACC3MBT5</accession>
<keyword evidence="2" id="KW-1185">Reference proteome</keyword>
<comment type="caution">
    <text evidence="1">The sequence shown here is derived from an EMBL/GenBank/DDBJ whole genome shotgun (WGS) entry which is preliminary data.</text>
</comment>
<dbReference type="EMBL" id="JAUTXU010000347">
    <property type="protein sequence ID" value="KAK3684405.1"/>
    <property type="molecule type" value="Genomic_DNA"/>
</dbReference>
<sequence length="268" mass="29766">MESHVLLRTEGAVRYVTLNNATKANSMSTSMIETLRETMKSADRDEMVTAVVLTANGKFFCTGMDFSAEEQPVGQRPSNEQELKYQQAVDLACSKTTIVLVNGPCYGAGNGLVFACDIRIALPSAKFVLSEVRKGLTPATISRYLVREWGTSLAREAMIIGRMVMPDELRKIHAIHHIVDDLQQGKSLVLSVLETSRKCAPRAVAQSKRIVNAVYEEAQAGSDKVIKEVFVDMIRPSDEAAHGIAQFQAGQRDVDWESYRRDRRQSKI</sequence>
<proteinExistence type="predicted"/>
<protein>
    <submittedName>
        <fullName evidence="1">Uncharacterized protein</fullName>
    </submittedName>
</protein>
<reference evidence="1" key="1">
    <citation type="submission" date="2023-07" db="EMBL/GenBank/DDBJ databases">
        <title>Black Yeasts Isolated from many extreme environments.</title>
        <authorList>
            <person name="Coleine C."/>
            <person name="Stajich J.E."/>
            <person name="Selbmann L."/>
        </authorList>
    </citation>
    <scope>NUCLEOTIDE SEQUENCE</scope>
    <source>
        <strain evidence="1">CCFEE 5714</strain>
    </source>
</reference>
<gene>
    <name evidence="1" type="ORF">LTR37_020311</name>
</gene>
<dbReference type="Proteomes" id="UP001281147">
    <property type="component" value="Unassembled WGS sequence"/>
</dbReference>
<organism evidence="1 2">
    <name type="scientific">Vermiconidia calcicola</name>
    <dbReference type="NCBI Taxonomy" id="1690605"/>
    <lineage>
        <taxon>Eukaryota</taxon>
        <taxon>Fungi</taxon>
        <taxon>Dikarya</taxon>
        <taxon>Ascomycota</taxon>
        <taxon>Pezizomycotina</taxon>
        <taxon>Dothideomycetes</taxon>
        <taxon>Dothideomycetidae</taxon>
        <taxon>Mycosphaerellales</taxon>
        <taxon>Extremaceae</taxon>
        <taxon>Vermiconidia</taxon>
    </lineage>
</organism>
<evidence type="ECO:0000313" key="1">
    <source>
        <dbReference type="EMBL" id="KAK3684405.1"/>
    </source>
</evidence>
<name>A0ACC3MBT5_9PEZI</name>
<evidence type="ECO:0000313" key="2">
    <source>
        <dbReference type="Proteomes" id="UP001281147"/>
    </source>
</evidence>